<protein>
    <recommendedName>
        <fullName evidence="9">Protein Wnt</fullName>
    </recommendedName>
</protein>
<dbReference type="WBParaSite" id="TCLT_0000291501-mRNA-1">
    <property type="protein sequence ID" value="TCLT_0000291501-mRNA-1"/>
    <property type="gene ID" value="TCLT_0000291501"/>
</dbReference>
<comment type="subcellular location">
    <subcellularLocation>
        <location evidence="1 9">Secreted</location>
        <location evidence="1 9">Extracellular space</location>
        <location evidence="1 9">Extracellular matrix</location>
    </subcellularLocation>
</comment>
<evidence type="ECO:0000256" key="8">
    <source>
        <dbReference type="ARBA" id="ARBA00023288"/>
    </source>
</evidence>
<dbReference type="OrthoDB" id="5945655at2759"/>
<reference evidence="12" key="1">
    <citation type="submission" date="2017-02" db="UniProtKB">
        <authorList>
            <consortium name="WormBaseParasite"/>
        </authorList>
    </citation>
    <scope>IDENTIFICATION</scope>
</reference>
<keyword evidence="6 9" id="KW-0879">Wnt signaling pathway</keyword>
<comment type="similarity">
    <text evidence="2 9">Belongs to the Wnt family.</text>
</comment>
<dbReference type="GO" id="GO:0005109">
    <property type="term" value="F:frizzled binding"/>
    <property type="evidence" value="ECO:0007669"/>
    <property type="project" value="TreeGrafter"/>
</dbReference>
<dbReference type="Gene3D" id="3.30.2460.20">
    <property type="match status" value="1"/>
</dbReference>
<dbReference type="EMBL" id="UYYF01000793">
    <property type="protein sequence ID" value="VDM99119.1"/>
    <property type="molecule type" value="Genomic_DNA"/>
</dbReference>
<dbReference type="PANTHER" id="PTHR12027">
    <property type="entry name" value="WNT RELATED"/>
    <property type="match status" value="1"/>
</dbReference>
<keyword evidence="4" id="KW-0964">Secreted</keyword>
<dbReference type="STRING" id="103827.A0A0N5CRR5"/>
<dbReference type="GO" id="GO:0045165">
    <property type="term" value="P:cell fate commitment"/>
    <property type="evidence" value="ECO:0007669"/>
    <property type="project" value="TreeGrafter"/>
</dbReference>
<evidence type="ECO:0000256" key="7">
    <source>
        <dbReference type="ARBA" id="ARBA00023157"/>
    </source>
</evidence>
<comment type="function">
    <text evidence="9">Ligand for members of the frizzled family of seven transmembrane receptors.</text>
</comment>
<reference evidence="10 11" key="2">
    <citation type="submission" date="2018-11" db="EMBL/GenBank/DDBJ databases">
        <authorList>
            <consortium name="Pathogen Informatics"/>
        </authorList>
    </citation>
    <scope>NUCLEOTIDE SEQUENCE [LARGE SCALE GENOMIC DNA]</scope>
</reference>
<keyword evidence="7" id="KW-1015">Disulfide bond</keyword>
<dbReference type="PANTHER" id="PTHR12027:SF116">
    <property type="entry name" value="ABNORMAL CELL LINEAGE PROTEIN 44"/>
    <property type="match status" value="1"/>
</dbReference>
<dbReference type="PRINTS" id="PR01349">
    <property type="entry name" value="WNTPROTEIN"/>
</dbReference>
<evidence type="ECO:0000313" key="10">
    <source>
        <dbReference type="EMBL" id="VDM99119.1"/>
    </source>
</evidence>
<dbReference type="CDD" id="cd13113">
    <property type="entry name" value="Wnt"/>
    <property type="match status" value="1"/>
</dbReference>
<accession>A0A0N5CRR5</accession>
<evidence type="ECO:0000256" key="6">
    <source>
        <dbReference type="ARBA" id="ARBA00022687"/>
    </source>
</evidence>
<evidence type="ECO:0000256" key="3">
    <source>
        <dbReference type="ARBA" id="ARBA00022473"/>
    </source>
</evidence>
<keyword evidence="5" id="KW-0272">Extracellular matrix</keyword>
<dbReference type="Proteomes" id="UP000276776">
    <property type="component" value="Unassembled WGS sequence"/>
</dbReference>
<keyword evidence="3 9" id="KW-0217">Developmental protein</keyword>
<evidence type="ECO:0000256" key="2">
    <source>
        <dbReference type="ARBA" id="ARBA00005683"/>
    </source>
</evidence>
<dbReference type="GO" id="GO:0005615">
    <property type="term" value="C:extracellular space"/>
    <property type="evidence" value="ECO:0007669"/>
    <property type="project" value="TreeGrafter"/>
</dbReference>
<evidence type="ECO:0000313" key="12">
    <source>
        <dbReference type="WBParaSite" id="TCLT_0000291501-mRNA-1"/>
    </source>
</evidence>
<dbReference type="SMART" id="SM00097">
    <property type="entry name" value="WNT1"/>
    <property type="match status" value="1"/>
</dbReference>
<dbReference type="AlphaFoldDB" id="A0A0N5CRR5"/>
<dbReference type="GO" id="GO:0030182">
    <property type="term" value="P:neuron differentiation"/>
    <property type="evidence" value="ECO:0007669"/>
    <property type="project" value="TreeGrafter"/>
</dbReference>
<dbReference type="GO" id="GO:0005125">
    <property type="term" value="F:cytokine activity"/>
    <property type="evidence" value="ECO:0007669"/>
    <property type="project" value="TreeGrafter"/>
</dbReference>
<dbReference type="GO" id="GO:0060070">
    <property type="term" value="P:canonical Wnt signaling pathway"/>
    <property type="evidence" value="ECO:0007669"/>
    <property type="project" value="TreeGrafter"/>
</dbReference>
<evidence type="ECO:0000256" key="5">
    <source>
        <dbReference type="ARBA" id="ARBA00022530"/>
    </source>
</evidence>
<organism evidence="12">
    <name type="scientific">Thelazia callipaeda</name>
    <name type="common">Oriental eyeworm</name>
    <name type="synonym">Parasitic nematode</name>
    <dbReference type="NCBI Taxonomy" id="103827"/>
    <lineage>
        <taxon>Eukaryota</taxon>
        <taxon>Metazoa</taxon>
        <taxon>Ecdysozoa</taxon>
        <taxon>Nematoda</taxon>
        <taxon>Chromadorea</taxon>
        <taxon>Rhabditida</taxon>
        <taxon>Spirurina</taxon>
        <taxon>Spiruromorpha</taxon>
        <taxon>Thelazioidea</taxon>
        <taxon>Thelaziidae</taxon>
        <taxon>Thelazia</taxon>
    </lineage>
</organism>
<evidence type="ECO:0000256" key="4">
    <source>
        <dbReference type="ARBA" id="ARBA00022525"/>
    </source>
</evidence>
<dbReference type="InterPro" id="IPR018161">
    <property type="entry name" value="Wnt_CS"/>
</dbReference>
<dbReference type="InterPro" id="IPR005817">
    <property type="entry name" value="Wnt"/>
</dbReference>
<proteinExistence type="inferred from homology"/>
<dbReference type="Pfam" id="PF00110">
    <property type="entry name" value="wnt"/>
    <property type="match status" value="2"/>
</dbReference>
<dbReference type="OMA" id="ESAYLWA"/>
<evidence type="ECO:0000256" key="1">
    <source>
        <dbReference type="ARBA" id="ARBA00004498"/>
    </source>
</evidence>
<evidence type="ECO:0000256" key="9">
    <source>
        <dbReference type="RuleBase" id="RU003500"/>
    </source>
</evidence>
<keyword evidence="11" id="KW-1185">Reference proteome</keyword>
<dbReference type="InterPro" id="IPR043158">
    <property type="entry name" value="Wnt_C"/>
</dbReference>
<sequence length="420" mass="48090">MFRVALRTKCHCVSAFGSCRQRHCEAKVIPFESIGDAIMQSLLRSRRIRRSNSLPTSRVTCLRPRKERRMRHKVVPLWFIDTRNWTIRDKKTQHLERYVLLMYGYFLCAIVLLQEKVYSLPTTPPEKLTQGCSPELLHLRSYRHFHVLCRSQPAIAVAAYEGMQDAMSQCKEQMRFQPWDCSQIITVLQDPSILRLGTRESAYLWALSSAGAAWGVATACSQGWLPDCSCSGRDELKQNWEWGGCSYGVQFGIVTSRKLLTKSAISRSPIRKLEKHNLKAGRLAVKKTLISSCKCHGVSGSCDQKTCWKKTAPLSTIVQHITNKLNKARRLPDINSPAKNAELVYMEDSPDPCRTTRITNRVCNWRNETNSQGDCGLLCCGREYKVSHELISYQCDCQFIWCCHLKCNTCLRHRWVSTCN</sequence>
<gene>
    <name evidence="10" type="ORF">TCLT_LOCUS2916</name>
</gene>
<evidence type="ECO:0000313" key="11">
    <source>
        <dbReference type="Proteomes" id="UP000276776"/>
    </source>
</evidence>
<name>A0A0N5CRR5_THECL</name>
<keyword evidence="8" id="KW-0449">Lipoprotein</keyword>
<dbReference type="PROSITE" id="PS00246">
    <property type="entry name" value="WNT1"/>
    <property type="match status" value="1"/>
</dbReference>